<dbReference type="GeneID" id="39579010"/>
<dbReference type="GO" id="GO:0047938">
    <property type="term" value="F:glucose-6-phosphate 1-epimerase activity"/>
    <property type="evidence" value="ECO:0007669"/>
    <property type="project" value="UniProtKB-UniRule"/>
</dbReference>
<dbReference type="RefSeq" id="XP_028471438.1">
    <property type="nucleotide sequence ID" value="XM_028610532.1"/>
</dbReference>
<keyword evidence="10" id="KW-1185">Reference proteome</keyword>
<keyword evidence="4 5" id="KW-0413">Isomerase</keyword>
<dbReference type="STRING" id="1314773.A0A3N2QA62"/>
<evidence type="ECO:0000256" key="5">
    <source>
        <dbReference type="PIRNR" id="PIRNR016020"/>
    </source>
</evidence>
<dbReference type="PANTHER" id="PTHR11122">
    <property type="entry name" value="APOSPORY-ASSOCIATED PROTEIN C-RELATED"/>
    <property type="match status" value="1"/>
</dbReference>
<dbReference type="CDD" id="cd09020">
    <property type="entry name" value="D-hex-6-P-epi_like"/>
    <property type="match status" value="1"/>
</dbReference>
<dbReference type="GO" id="GO:0030246">
    <property type="term" value="F:carbohydrate binding"/>
    <property type="evidence" value="ECO:0007669"/>
    <property type="project" value="UniProtKB-UniRule"/>
</dbReference>
<evidence type="ECO:0000256" key="2">
    <source>
        <dbReference type="ARBA" id="ARBA00005866"/>
    </source>
</evidence>
<feature type="region of interest" description="Disordered" evidence="8">
    <location>
        <begin position="1"/>
        <end position="20"/>
    </location>
</feature>
<dbReference type="InterPro" id="IPR008183">
    <property type="entry name" value="Aldose_1/G6P_1-epimerase"/>
</dbReference>
<evidence type="ECO:0000313" key="10">
    <source>
        <dbReference type="Proteomes" id="UP000272025"/>
    </source>
</evidence>
<evidence type="ECO:0000256" key="8">
    <source>
        <dbReference type="SAM" id="MobiDB-lite"/>
    </source>
</evidence>
<reference evidence="9 10" key="1">
    <citation type="journal article" date="2018" name="Mol. Ecol.">
        <title>The obligate alkalophilic soda-lake fungus Sodiomyces alkalinus has shifted to a protein diet.</title>
        <authorList>
            <person name="Grum-Grzhimaylo A.A."/>
            <person name="Falkoski D.L."/>
            <person name="van den Heuvel J."/>
            <person name="Valero-Jimenez C.A."/>
            <person name="Min B."/>
            <person name="Choi I.G."/>
            <person name="Lipzen A."/>
            <person name="Daum C.G."/>
            <person name="Aanen D.K."/>
            <person name="Tsang A."/>
            <person name="Henrissat B."/>
            <person name="Bilanenko E.N."/>
            <person name="de Vries R.P."/>
            <person name="van Kan J.A.L."/>
            <person name="Grigoriev I.V."/>
            <person name="Debets A.J.M."/>
        </authorList>
    </citation>
    <scope>NUCLEOTIDE SEQUENCE [LARGE SCALE GENOMIC DNA]</scope>
    <source>
        <strain evidence="9 10">F11</strain>
    </source>
</reference>
<evidence type="ECO:0000313" key="9">
    <source>
        <dbReference type="EMBL" id="ROT43632.1"/>
    </source>
</evidence>
<evidence type="ECO:0000256" key="1">
    <source>
        <dbReference type="ARBA" id="ARBA00001096"/>
    </source>
</evidence>
<accession>A0A3N2QA62</accession>
<dbReference type="InterPro" id="IPR014718">
    <property type="entry name" value="GH-type_carb-bd"/>
</dbReference>
<evidence type="ECO:0000256" key="6">
    <source>
        <dbReference type="PIRSR" id="PIRSR016020-1"/>
    </source>
</evidence>
<protein>
    <recommendedName>
        <fullName evidence="3 5">Glucose-6-phosphate 1-epimerase</fullName>
        <ecNumber evidence="3 5">5.1.3.15</ecNumber>
    </recommendedName>
</protein>
<dbReference type="AlphaFoldDB" id="A0A3N2QA62"/>
<dbReference type="EC" id="5.1.3.15" evidence="3 5"/>
<dbReference type="Gene3D" id="2.70.98.10">
    <property type="match status" value="1"/>
</dbReference>
<feature type="binding site" evidence="7">
    <location>
        <position position="78"/>
    </location>
    <ligand>
        <name>substrate</name>
    </ligand>
</feature>
<evidence type="ECO:0000256" key="7">
    <source>
        <dbReference type="PIRSR" id="PIRSR016020-2"/>
    </source>
</evidence>
<gene>
    <name evidence="9" type="ORF">SODALDRAFT_327839</name>
</gene>
<evidence type="ECO:0000256" key="4">
    <source>
        <dbReference type="ARBA" id="ARBA00023235"/>
    </source>
</evidence>
<dbReference type="Proteomes" id="UP000272025">
    <property type="component" value="Unassembled WGS sequence"/>
</dbReference>
<dbReference type="PANTHER" id="PTHR11122:SF13">
    <property type="entry name" value="GLUCOSE-6-PHOSPHATE 1-EPIMERASE"/>
    <property type="match status" value="1"/>
</dbReference>
<dbReference type="InterPro" id="IPR025532">
    <property type="entry name" value="G6P_1-epimerase"/>
</dbReference>
<dbReference type="PIRSF" id="PIRSF016020">
    <property type="entry name" value="PHexose_mutarotase"/>
    <property type="match status" value="1"/>
</dbReference>
<sequence length="317" mass="34284">MVDRPNKPSALVSTPGLPPQAQVTISHNNSRVSAVLPTGDSIEVLLHGATVISWKDSSGEERLWLSEASALDGSKAVRGGIPLVFPVFGTAPDHPAVGQLPQHGFARITRWEFLGKSTSEAASDSVKLDFGLSSENLDDKLRSQWNYKFGIIYSVTLERNSLSTSLVITNEGDEPFEFQTLMHTYLRVKDITSLQINNLENSPYVDKVDNLTSKTQDGPVTITSETDRVYTPAGGPKVPIVVADASGQAVYSVVRDTLDDVVIWNPHEAKANSIGDFAPKDGWRNMICVEAGAVKGWQRLEAGDAFEGAQVITPGPL</sequence>
<comment type="similarity">
    <text evidence="2 5">Belongs to the glucose-6-phosphate 1-epimerase family.</text>
</comment>
<comment type="catalytic activity">
    <reaction evidence="1">
        <text>alpha-D-glucose 6-phosphate = beta-D-glucose 6-phosphate</text>
        <dbReference type="Rhea" id="RHEA:16249"/>
        <dbReference type="ChEBI" id="CHEBI:58225"/>
        <dbReference type="ChEBI" id="CHEBI:58247"/>
        <dbReference type="EC" id="5.1.3.15"/>
    </reaction>
</comment>
<evidence type="ECO:0000256" key="3">
    <source>
        <dbReference type="ARBA" id="ARBA00012083"/>
    </source>
</evidence>
<feature type="active site" evidence="6">
    <location>
        <position position="183"/>
    </location>
</feature>
<dbReference type="SUPFAM" id="SSF74650">
    <property type="entry name" value="Galactose mutarotase-like"/>
    <property type="match status" value="1"/>
</dbReference>
<comment type="function">
    <text evidence="5">Catalyzes the interconversion between the alpha and beta anomers from at least three hexose 6-phosphate sugars (Glc6P, Gal6P, and Man6P).</text>
</comment>
<dbReference type="InterPro" id="IPR011013">
    <property type="entry name" value="Gal_mutarotase_sf_dom"/>
</dbReference>
<feature type="binding site" evidence="7">
    <location>
        <position position="102"/>
    </location>
    <ligand>
        <name>substrate</name>
    </ligand>
</feature>
<feature type="binding site" evidence="7">
    <location>
        <position position="107"/>
    </location>
    <ligand>
        <name>substrate</name>
    </ligand>
</feature>
<dbReference type="OrthoDB" id="1659429at2759"/>
<proteinExistence type="inferred from homology"/>
<organism evidence="9 10">
    <name type="scientific">Sodiomyces alkalinus (strain CBS 110278 / VKM F-3762 / F11)</name>
    <name type="common">Alkaliphilic filamentous fungus</name>
    <dbReference type="NCBI Taxonomy" id="1314773"/>
    <lineage>
        <taxon>Eukaryota</taxon>
        <taxon>Fungi</taxon>
        <taxon>Dikarya</taxon>
        <taxon>Ascomycota</taxon>
        <taxon>Pezizomycotina</taxon>
        <taxon>Sordariomycetes</taxon>
        <taxon>Hypocreomycetidae</taxon>
        <taxon>Glomerellales</taxon>
        <taxon>Plectosphaerellaceae</taxon>
        <taxon>Sodiomyces</taxon>
    </lineage>
</organism>
<dbReference type="EMBL" id="ML119051">
    <property type="protein sequence ID" value="ROT43632.1"/>
    <property type="molecule type" value="Genomic_DNA"/>
</dbReference>
<dbReference type="GO" id="GO:0005737">
    <property type="term" value="C:cytoplasm"/>
    <property type="evidence" value="ECO:0007669"/>
    <property type="project" value="TreeGrafter"/>
</dbReference>
<dbReference type="GO" id="GO:0005975">
    <property type="term" value="P:carbohydrate metabolic process"/>
    <property type="evidence" value="ECO:0007669"/>
    <property type="project" value="InterPro"/>
</dbReference>
<name>A0A3N2QA62_SODAK</name>
<feature type="active site" evidence="6">
    <location>
        <position position="290"/>
    </location>
</feature>
<dbReference type="Pfam" id="PF01263">
    <property type="entry name" value="Aldose_epim"/>
    <property type="match status" value="1"/>
</dbReference>